<evidence type="ECO:0000256" key="1">
    <source>
        <dbReference type="SAM" id="MobiDB-lite"/>
    </source>
</evidence>
<evidence type="ECO:0000313" key="3">
    <source>
        <dbReference type="Proteomes" id="UP001190700"/>
    </source>
</evidence>
<feature type="region of interest" description="Disordered" evidence="1">
    <location>
        <begin position="1"/>
        <end position="121"/>
    </location>
</feature>
<sequence>MKASARPAPPGSIAAPAAPPAASAKAAVGKPSSAVAMHTRLPDDPQPAAVEEPEKEILDHRANPDSSDSAEDVSPPASPDGTALNAAASIDGSDDEQWPAFAPPKYWTPKVQGSGGTTDLD</sequence>
<dbReference type="Proteomes" id="UP001190700">
    <property type="component" value="Unassembled WGS sequence"/>
</dbReference>
<dbReference type="AlphaFoldDB" id="A0AAE0C6Y8"/>
<reference evidence="2 3" key="1">
    <citation type="journal article" date="2015" name="Genome Biol. Evol.">
        <title>Comparative Genomics of a Bacterivorous Green Alga Reveals Evolutionary Causalities and Consequences of Phago-Mixotrophic Mode of Nutrition.</title>
        <authorList>
            <person name="Burns J.A."/>
            <person name="Paasch A."/>
            <person name="Narechania A."/>
            <person name="Kim E."/>
        </authorList>
    </citation>
    <scope>NUCLEOTIDE SEQUENCE [LARGE SCALE GENOMIC DNA]</scope>
    <source>
        <strain evidence="2 3">PLY_AMNH</strain>
    </source>
</reference>
<proteinExistence type="predicted"/>
<dbReference type="EMBL" id="LGRX02027886">
    <property type="protein sequence ID" value="KAK3248675.1"/>
    <property type="molecule type" value="Genomic_DNA"/>
</dbReference>
<organism evidence="2 3">
    <name type="scientific">Cymbomonas tetramitiformis</name>
    <dbReference type="NCBI Taxonomy" id="36881"/>
    <lineage>
        <taxon>Eukaryota</taxon>
        <taxon>Viridiplantae</taxon>
        <taxon>Chlorophyta</taxon>
        <taxon>Pyramimonadophyceae</taxon>
        <taxon>Pyramimonadales</taxon>
        <taxon>Pyramimonadaceae</taxon>
        <taxon>Cymbomonas</taxon>
    </lineage>
</organism>
<accession>A0AAE0C6Y8</accession>
<gene>
    <name evidence="2" type="ORF">CYMTET_41868</name>
</gene>
<protein>
    <submittedName>
        <fullName evidence="2">Uncharacterized protein</fullName>
    </submittedName>
</protein>
<evidence type="ECO:0000313" key="2">
    <source>
        <dbReference type="EMBL" id="KAK3248675.1"/>
    </source>
</evidence>
<comment type="caution">
    <text evidence="2">The sequence shown here is derived from an EMBL/GenBank/DDBJ whole genome shotgun (WGS) entry which is preliminary data.</text>
</comment>
<feature type="compositionally biased region" description="Low complexity" evidence="1">
    <location>
        <begin position="1"/>
        <end position="36"/>
    </location>
</feature>
<name>A0AAE0C6Y8_9CHLO</name>
<keyword evidence="3" id="KW-1185">Reference proteome</keyword>